<comment type="caution">
    <text evidence="5">The sequence shown here is derived from an EMBL/GenBank/DDBJ whole genome shotgun (WGS) entry which is preliminary data.</text>
</comment>
<keyword evidence="2" id="KW-0238">DNA-binding</keyword>
<gene>
    <name evidence="5" type="ORF">JCM19235_1608</name>
</gene>
<dbReference type="PANTHER" id="PTHR30349">
    <property type="entry name" value="PHAGE INTEGRASE-RELATED"/>
    <property type="match status" value="1"/>
</dbReference>
<dbReference type="STRING" id="990268.JCM19235_1608"/>
<dbReference type="PANTHER" id="PTHR30349:SF94">
    <property type="entry name" value="INTEGRASE_RECOMBINASE HI_1414-RELATED"/>
    <property type="match status" value="1"/>
</dbReference>
<dbReference type="PROSITE" id="PS51898">
    <property type="entry name" value="TYR_RECOMBINASE"/>
    <property type="match status" value="1"/>
</dbReference>
<evidence type="ECO:0000259" key="4">
    <source>
        <dbReference type="PROSITE" id="PS51898"/>
    </source>
</evidence>
<evidence type="ECO:0000256" key="3">
    <source>
        <dbReference type="ARBA" id="ARBA00023172"/>
    </source>
</evidence>
<protein>
    <submittedName>
        <fullName evidence="5">Shufflon-specific DNA recombinase</fullName>
    </submittedName>
</protein>
<dbReference type="OrthoDB" id="5567253at2"/>
<dbReference type="EMBL" id="BBMR01000009">
    <property type="protein sequence ID" value="GAL21786.1"/>
    <property type="molecule type" value="Genomic_DNA"/>
</dbReference>
<reference evidence="5 6" key="2">
    <citation type="submission" date="2014-09" db="EMBL/GenBank/DDBJ databases">
        <authorList>
            <consortium name="NBRP consortium"/>
            <person name="Sawabe T."/>
            <person name="Meirelles P."/>
            <person name="Nakanishi M."/>
            <person name="Sayaka M."/>
            <person name="Hattori M."/>
            <person name="Ohkuma M."/>
        </authorList>
    </citation>
    <scope>NUCLEOTIDE SEQUENCE [LARGE SCALE GENOMIC DNA]</scope>
    <source>
        <strain evidence="6">JCM19235</strain>
    </source>
</reference>
<dbReference type="GO" id="GO:0003677">
    <property type="term" value="F:DNA binding"/>
    <property type="evidence" value="ECO:0007669"/>
    <property type="project" value="UniProtKB-KW"/>
</dbReference>
<accession>A0A090S2J3</accession>
<dbReference type="InterPro" id="IPR050090">
    <property type="entry name" value="Tyrosine_recombinase_XerCD"/>
</dbReference>
<dbReference type="InterPro" id="IPR010998">
    <property type="entry name" value="Integrase_recombinase_N"/>
</dbReference>
<evidence type="ECO:0000313" key="6">
    <source>
        <dbReference type="Proteomes" id="UP000029228"/>
    </source>
</evidence>
<dbReference type="Proteomes" id="UP000029228">
    <property type="component" value="Unassembled WGS sequence"/>
</dbReference>
<dbReference type="GO" id="GO:0015074">
    <property type="term" value="P:DNA integration"/>
    <property type="evidence" value="ECO:0007669"/>
    <property type="project" value="UniProtKB-KW"/>
</dbReference>
<dbReference type="CDD" id="cd00796">
    <property type="entry name" value="INT_Rci_Hp1_C"/>
    <property type="match status" value="1"/>
</dbReference>
<dbReference type="Gene3D" id="1.10.150.130">
    <property type="match status" value="1"/>
</dbReference>
<evidence type="ECO:0000313" key="5">
    <source>
        <dbReference type="EMBL" id="GAL21786.1"/>
    </source>
</evidence>
<reference evidence="5 6" key="1">
    <citation type="submission" date="2014-09" db="EMBL/GenBank/DDBJ databases">
        <title>Vibrio maritimus JCM 19235. (C45) whole genome shotgun sequence.</title>
        <authorList>
            <person name="Sawabe T."/>
            <person name="Meirelles P."/>
            <person name="Nakanishi M."/>
            <person name="Sayaka M."/>
            <person name="Hattori M."/>
            <person name="Ohkuma M."/>
        </authorList>
    </citation>
    <scope>NUCLEOTIDE SEQUENCE [LARGE SCALE GENOMIC DNA]</scope>
    <source>
        <strain evidence="6">JCM19235</strain>
    </source>
</reference>
<name>A0A090S2J3_9VIBR</name>
<dbReference type="InterPro" id="IPR011010">
    <property type="entry name" value="DNA_brk_join_enz"/>
</dbReference>
<dbReference type="AlphaFoldDB" id="A0A090S2J3"/>
<dbReference type="InterPro" id="IPR002104">
    <property type="entry name" value="Integrase_catalytic"/>
</dbReference>
<sequence>MNTVSSITKNSPLNLTINSPIPVCVDFYIQVRAQYHKSYVGTLKYRLRRISTYFASHTIKDLSTSPYARDNIQSFINSRLAVVKAGTVRKDASTLQAMLNWLRRDIGFQIPDIFKQIRLPKDYGVRQFIPTDEQVISIIGRLPTEELRDVCTLLSETACRRNEILRLRVADVYLSERYIQLWNTKNGEDRKVPLSSLAMAILSKRLLALDGRKETVPIFRLLPEYVSKQFRKAADEEGLANVVLHSLRHYRLSKLIEAGHDSILVSKVSGHRDHRVLSRYVKLDASALAERLFD</sequence>
<feature type="domain" description="Tyr recombinase" evidence="4">
    <location>
        <begin position="124"/>
        <end position="293"/>
    </location>
</feature>
<organism evidence="5 6">
    <name type="scientific">Vibrio maritimus</name>
    <dbReference type="NCBI Taxonomy" id="990268"/>
    <lineage>
        <taxon>Bacteria</taxon>
        <taxon>Pseudomonadati</taxon>
        <taxon>Pseudomonadota</taxon>
        <taxon>Gammaproteobacteria</taxon>
        <taxon>Vibrionales</taxon>
        <taxon>Vibrionaceae</taxon>
        <taxon>Vibrio</taxon>
    </lineage>
</organism>
<dbReference type="SUPFAM" id="SSF56349">
    <property type="entry name" value="DNA breaking-rejoining enzymes"/>
    <property type="match status" value="1"/>
</dbReference>
<proteinExistence type="predicted"/>
<dbReference type="Gene3D" id="1.10.443.10">
    <property type="entry name" value="Intergrase catalytic core"/>
    <property type="match status" value="1"/>
</dbReference>
<keyword evidence="3" id="KW-0233">DNA recombination</keyword>
<dbReference type="Pfam" id="PF00589">
    <property type="entry name" value="Phage_integrase"/>
    <property type="match status" value="1"/>
</dbReference>
<evidence type="ECO:0000256" key="2">
    <source>
        <dbReference type="ARBA" id="ARBA00023125"/>
    </source>
</evidence>
<keyword evidence="6" id="KW-1185">Reference proteome</keyword>
<evidence type="ECO:0000256" key="1">
    <source>
        <dbReference type="ARBA" id="ARBA00022908"/>
    </source>
</evidence>
<keyword evidence="1" id="KW-0229">DNA integration</keyword>
<dbReference type="InterPro" id="IPR013762">
    <property type="entry name" value="Integrase-like_cat_sf"/>
</dbReference>
<dbReference type="GO" id="GO:0006310">
    <property type="term" value="P:DNA recombination"/>
    <property type="evidence" value="ECO:0007669"/>
    <property type="project" value="UniProtKB-KW"/>
</dbReference>